<accession>A0A9W4T6M6</accession>
<comment type="caution">
    <text evidence="1">The sequence shown here is derived from an EMBL/GenBank/DDBJ whole genome shotgun (WGS) entry which is preliminary data.</text>
</comment>
<organism evidence="1 2">
    <name type="scientific">Funneliformis geosporum</name>
    <dbReference type="NCBI Taxonomy" id="1117311"/>
    <lineage>
        <taxon>Eukaryota</taxon>
        <taxon>Fungi</taxon>
        <taxon>Fungi incertae sedis</taxon>
        <taxon>Mucoromycota</taxon>
        <taxon>Glomeromycotina</taxon>
        <taxon>Glomeromycetes</taxon>
        <taxon>Glomerales</taxon>
        <taxon>Glomeraceae</taxon>
        <taxon>Funneliformis</taxon>
    </lineage>
</organism>
<proteinExistence type="predicted"/>
<reference evidence="1" key="1">
    <citation type="submission" date="2022-08" db="EMBL/GenBank/DDBJ databases">
        <authorList>
            <person name="Kallberg Y."/>
            <person name="Tangrot J."/>
            <person name="Rosling A."/>
        </authorList>
    </citation>
    <scope>NUCLEOTIDE SEQUENCE</scope>
    <source>
        <strain evidence="1">Wild A</strain>
    </source>
</reference>
<evidence type="ECO:0000313" key="2">
    <source>
        <dbReference type="Proteomes" id="UP001153678"/>
    </source>
</evidence>
<feature type="non-terminal residue" evidence="1">
    <location>
        <position position="1"/>
    </location>
</feature>
<protein>
    <submittedName>
        <fullName evidence="1">19256_t:CDS:1</fullName>
    </submittedName>
</protein>
<name>A0A9W4T6M6_9GLOM</name>
<gene>
    <name evidence="1" type="ORF">FWILDA_LOCUS16883</name>
</gene>
<evidence type="ECO:0000313" key="1">
    <source>
        <dbReference type="EMBL" id="CAI2195051.1"/>
    </source>
</evidence>
<dbReference type="Proteomes" id="UP001153678">
    <property type="component" value="Unassembled WGS sequence"/>
</dbReference>
<dbReference type="AlphaFoldDB" id="A0A9W4T6M6"/>
<keyword evidence="2" id="KW-1185">Reference proteome</keyword>
<dbReference type="EMBL" id="CAMKVN010011845">
    <property type="protein sequence ID" value="CAI2195051.1"/>
    <property type="molecule type" value="Genomic_DNA"/>
</dbReference>
<sequence length="64" mass="7971">TLGYGDFEKDFEIEIIWELMLNLNFLEDYCYNEIIMSNWPQEMKLKYTFFVLQTFEPEKRIKYV</sequence>